<protein>
    <submittedName>
        <fullName evidence="2">TraR/DksA family transcriptional regulator</fullName>
    </submittedName>
</protein>
<dbReference type="InterPro" id="IPR000962">
    <property type="entry name" value="Znf_DskA_TraR"/>
</dbReference>
<feature type="domain" description="Zinc finger DksA/TraR C4-type" evidence="1">
    <location>
        <begin position="77"/>
        <end position="111"/>
    </location>
</feature>
<dbReference type="Proteomes" id="UP000312512">
    <property type="component" value="Unassembled WGS sequence"/>
</dbReference>
<dbReference type="Pfam" id="PF01258">
    <property type="entry name" value="zf-dskA_traR"/>
    <property type="match status" value="1"/>
</dbReference>
<evidence type="ECO:0000313" key="2">
    <source>
        <dbReference type="EMBL" id="KAB8193047.1"/>
    </source>
</evidence>
<dbReference type="SUPFAM" id="SSF57716">
    <property type="entry name" value="Glucocorticoid receptor-like (DNA-binding domain)"/>
    <property type="match status" value="1"/>
</dbReference>
<dbReference type="PANTHER" id="PTHR33823:SF4">
    <property type="entry name" value="GENERAL STRESS PROTEIN 16O"/>
    <property type="match status" value="1"/>
</dbReference>
<keyword evidence="3" id="KW-1185">Reference proteome</keyword>
<dbReference type="PANTHER" id="PTHR33823">
    <property type="entry name" value="RNA POLYMERASE-BINDING TRANSCRIPTION FACTOR DKSA-RELATED"/>
    <property type="match status" value="1"/>
</dbReference>
<reference evidence="2 3" key="1">
    <citation type="submission" date="2019-10" db="EMBL/GenBank/DDBJ databases">
        <title>Nonomuraea sp. nov., isolated from Phyllanthus amarus.</title>
        <authorList>
            <person name="Klykleung N."/>
            <person name="Tanasupawat S."/>
        </authorList>
    </citation>
    <scope>NUCLEOTIDE SEQUENCE [LARGE SCALE GENOMIC DNA]</scope>
    <source>
        <strain evidence="2 3">PA1-10</strain>
    </source>
</reference>
<proteinExistence type="predicted"/>
<dbReference type="PROSITE" id="PS51128">
    <property type="entry name" value="ZF_DKSA_2"/>
    <property type="match status" value="1"/>
</dbReference>
<gene>
    <name evidence="2" type="ORF">FH608_022195</name>
</gene>
<evidence type="ECO:0000259" key="1">
    <source>
        <dbReference type="Pfam" id="PF01258"/>
    </source>
</evidence>
<dbReference type="OrthoDB" id="1121111at2"/>
<comment type="caution">
    <text evidence="2">The sequence shown here is derived from an EMBL/GenBank/DDBJ whole genome shotgun (WGS) entry which is preliminary data.</text>
</comment>
<organism evidence="2 3">
    <name type="scientific">Nonomuraea phyllanthi</name>
    <dbReference type="NCBI Taxonomy" id="2219224"/>
    <lineage>
        <taxon>Bacteria</taxon>
        <taxon>Bacillati</taxon>
        <taxon>Actinomycetota</taxon>
        <taxon>Actinomycetes</taxon>
        <taxon>Streptosporangiales</taxon>
        <taxon>Streptosporangiaceae</taxon>
        <taxon>Nonomuraea</taxon>
    </lineage>
</organism>
<dbReference type="GO" id="GO:0008270">
    <property type="term" value="F:zinc ion binding"/>
    <property type="evidence" value="ECO:0007669"/>
    <property type="project" value="InterPro"/>
</dbReference>
<accession>A0A5C4WDK8</accession>
<accession>A0A5P9YZJ1</accession>
<dbReference type="Gene3D" id="1.20.120.910">
    <property type="entry name" value="DksA, coiled-coil domain"/>
    <property type="match status" value="1"/>
</dbReference>
<sequence length="113" mass="12670">MTDPRDTPHLSSVQLQSLRQDLQDQLERRSRHILGLRAEAQEGSGADDTWQELLVSLTAADRAIAELTKALERLADGTYGLCADCSAGIPFERLKVRPLARYCIKCQRRYEAA</sequence>
<dbReference type="EMBL" id="VDLX02000008">
    <property type="protein sequence ID" value="KAB8193047.1"/>
    <property type="molecule type" value="Genomic_DNA"/>
</dbReference>
<dbReference type="RefSeq" id="WP_139632503.1">
    <property type="nucleotide sequence ID" value="NZ_CP045572.1"/>
</dbReference>
<evidence type="ECO:0000313" key="3">
    <source>
        <dbReference type="Proteomes" id="UP000312512"/>
    </source>
</evidence>
<name>A0A5C4WDK8_9ACTN</name>
<dbReference type="AlphaFoldDB" id="A0A5C4WDK8"/>